<feature type="region of interest" description="Disordered" evidence="1">
    <location>
        <begin position="1"/>
        <end position="34"/>
    </location>
</feature>
<comment type="caution">
    <text evidence="2">The sequence shown here is derived from an EMBL/GenBank/DDBJ whole genome shotgun (WGS) entry which is preliminary data.</text>
</comment>
<gene>
    <name evidence="2" type="ORF">TNCT_479501</name>
</gene>
<evidence type="ECO:0000256" key="1">
    <source>
        <dbReference type="SAM" id="MobiDB-lite"/>
    </source>
</evidence>
<keyword evidence="3" id="KW-1185">Reference proteome</keyword>
<protein>
    <submittedName>
        <fullName evidence="2">Uncharacterized protein</fullName>
    </submittedName>
</protein>
<accession>A0A8X6LVA7</accession>
<dbReference type="Proteomes" id="UP000887116">
    <property type="component" value="Unassembled WGS sequence"/>
</dbReference>
<proteinExistence type="predicted"/>
<dbReference type="AlphaFoldDB" id="A0A8X6LVA7"/>
<feature type="compositionally biased region" description="Polar residues" evidence="1">
    <location>
        <begin position="24"/>
        <end position="34"/>
    </location>
</feature>
<evidence type="ECO:0000313" key="3">
    <source>
        <dbReference type="Proteomes" id="UP000887116"/>
    </source>
</evidence>
<name>A0A8X6LVA7_TRICU</name>
<reference evidence="2" key="1">
    <citation type="submission" date="2020-07" db="EMBL/GenBank/DDBJ databases">
        <title>Multicomponent nature underlies the extraordinary mechanical properties of spider dragline silk.</title>
        <authorList>
            <person name="Kono N."/>
            <person name="Nakamura H."/>
            <person name="Mori M."/>
            <person name="Yoshida Y."/>
            <person name="Ohtoshi R."/>
            <person name="Malay A.D."/>
            <person name="Moran D.A.P."/>
            <person name="Tomita M."/>
            <person name="Numata K."/>
            <person name="Arakawa K."/>
        </authorList>
    </citation>
    <scope>NUCLEOTIDE SEQUENCE</scope>
</reference>
<sequence length="117" mass="13276">MELVSHFPSLTPREHLETDDDGIKNSSPHTTRNSLMGWESKKLCLQRLLPIGVDDASKDNNEYPMAKVETQLTYSAKTSYFSSKHFSQPRGCNRSSEALSFDVLPSLHSCLRFKNEL</sequence>
<dbReference type="EMBL" id="BMAO01018133">
    <property type="protein sequence ID" value="GFR21294.1"/>
    <property type="molecule type" value="Genomic_DNA"/>
</dbReference>
<organism evidence="2 3">
    <name type="scientific">Trichonephila clavata</name>
    <name type="common">Joro spider</name>
    <name type="synonym">Nephila clavata</name>
    <dbReference type="NCBI Taxonomy" id="2740835"/>
    <lineage>
        <taxon>Eukaryota</taxon>
        <taxon>Metazoa</taxon>
        <taxon>Ecdysozoa</taxon>
        <taxon>Arthropoda</taxon>
        <taxon>Chelicerata</taxon>
        <taxon>Arachnida</taxon>
        <taxon>Araneae</taxon>
        <taxon>Araneomorphae</taxon>
        <taxon>Entelegynae</taxon>
        <taxon>Araneoidea</taxon>
        <taxon>Nephilidae</taxon>
        <taxon>Trichonephila</taxon>
    </lineage>
</organism>
<evidence type="ECO:0000313" key="2">
    <source>
        <dbReference type="EMBL" id="GFR21294.1"/>
    </source>
</evidence>